<dbReference type="PANTHER" id="PTHR43433:SF5">
    <property type="entry name" value="AB HYDROLASE-1 DOMAIN-CONTAINING PROTEIN"/>
    <property type="match status" value="1"/>
</dbReference>
<dbReference type="PANTHER" id="PTHR43433">
    <property type="entry name" value="HYDROLASE, ALPHA/BETA FOLD FAMILY PROTEIN"/>
    <property type="match status" value="1"/>
</dbReference>
<organism evidence="2 3">
    <name type="scientific">Dyadobacter psychrotolerans</name>
    <dbReference type="NCBI Taxonomy" id="2541721"/>
    <lineage>
        <taxon>Bacteria</taxon>
        <taxon>Pseudomonadati</taxon>
        <taxon>Bacteroidota</taxon>
        <taxon>Cytophagia</taxon>
        <taxon>Cytophagales</taxon>
        <taxon>Spirosomataceae</taxon>
        <taxon>Dyadobacter</taxon>
    </lineage>
</organism>
<dbReference type="InterPro" id="IPR050471">
    <property type="entry name" value="AB_hydrolase"/>
</dbReference>
<reference evidence="2 3" key="1">
    <citation type="submission" date="2019-03" db="EMBL/GenBank/DDBJ databases">
        <title>Dyadobacter AR-3-6 sp. nov., isolated from arctic soil.</title>
        <authorList>
            <person name="Chaudhary D.K."/>
        </authorList>
    </citation>
    <scope>NUCLEOTIDE SEQUENCE [LARGE SCALE GENOMIC DNA]</scope>
    <source>
        <strain evidence="2 3">AR-3-6</strain>
    </source>
</reference>
<gene>
    <name evidence="2" type="ORF">E0F88_07865</name>
</gene>
<dbReference type="Proteomes" id="UP000294850">
    <property type="component" value="Unassembled WGS sequence"/>
</dbReference>
<dbReference type="InterPro" id="IPR000073">
    <property type="entry name" value="AB_hydrolase_1"/>
</dbReference>
<dbReference type="InterPro" id="IPR029058">
    <property type="entry name" value="AB_hydrolase_fold"/>
</dbReference>
<keyword evidence="3" id="KW-1185">Reference proteome</keyword>
<accession>A0A4R5DVJ4</accession>
<dbReference type="EMBL" id="SMFL01000003">
    <property type="protein sequence ID" value="TDE16161.1"/>
    <property type="molecule type" value="Genomic_DNA"/>
</dbReference>
<keyword evidence="2" id="KW-0378">Hydrolase</keyword>
<dbReference type="RefSeq" id="WP_131957695.1">
    <property type="nucleotide sequence ID" value="NZ_SMFL01000003.1"/>
</dbReference>
<comment type="caution">
    <text evidence="2">The sequence shown here is derived from an EMBL/GenBank/DDBJ whole genome shotgun (WGS) entry which is preliminary data.</text>
</comment>
<name>A0A4R5DVJ4_9BACT</name>
<dbReference type="OrthoDB" id="2247630at2"/>
<evidence type="ECO:0000313" key="2">
    <source>
        <dbReference type="EMBL" id="TDE16161.1"/>
    </source>
</evidence>
<dbReference type="Gene3D" id="3.40.50.1820">
    <property type="entry name" value="alpha/beta hydrolase"/>
    <property type="match status" value="1"/>
</dbReference>
<dbReference type="AlphaFoldDB" id="A0A4R5DVJ4"/>
<protein>
    <submittedName>
        <fullName evidence="2">Alpha/beta hydrolase</fullName>
    </submittedName>
</protein>
<dbReference type="SUPFAM" id="SSF53474">
    <property type="entry name" value="alpha/beta-Hydrolases"/>
    <property type="match status" value="1"/>
</dbReference>
<evidence type="ECO:0000313" key="3">
    <source>
        <dbReference type="Proteomes" id="UP000294850"/>
    </source>
</evidence>
<dbReference type="GO" id="GO:0016787">
    <property type="term" value="F:hydrolase activity"/>
    <property type="evidence" value="ECO:0007669"/>
    <property type="project" value="UniProtKB-KW"/>
</dbReference>
<evidence type="ECO:0000259" key="1">
    <source>
        <dbReference type="Pfam" id="PF00561"/>
    </source>
</evidence>
<dbReference type="Pfam" id="PF00561">
    <property type="entry name" value="Abhydrolase_1"/>
    <property type="match status" value="1"/>
</dbReference>
<feature type="domain" description="AB hydrolase-1" evidence="1">
    <location>
        <begin position="73"/>
        <end position="176"/>
    </location>
</feature>
<proteinExistence type="predicted"/>
<sequence length="293" mass="32667">MNQLQDKLKFLCCLLSLVCINAIGQDLKQLRHFMQQNPSSETSIPYGNNPKAGHYLKADNARIYYEVYGKGKPFVILHGGIFGSTLEMGRFIDSLSKNYKVIAISTRGHGKSEIGKSDPSYEQKAKDVNAIIQAETSDSATVLGFSDGAYTGYYLSAAFPAKVKKLIAIGAGTWKKGWRNFTVNKEMALSLDSLYWKQQMALVPEPERVDEWFASISKTYNSTEVKEDLFKKIQCPVLVLSGELDQNAPLQSVIDAYRLIPNARLGIIPNAPHPVFLVNFDAVWASMTPFLRL</sequence>